<feature type="transmembrane region" description="Helical" evidence="1">
    <location>
        <begin position="112"/>
        <end position="129"/>
    </location>
</feature>
<sequence>MLLICAVISFLCVFTGGLFNITFVVLSAVPGCYFVKTNAGPIYKQNERILKITFYIFAFIILLLSSHVNVGSVMSTDIIIILYSIGAPWGKNGYKQCPYVKTKPEKVLTKNWWFYVSAAAFLLIAYATAESNIDTSSSDSSQSTSAKSKNYISLDGQHIYYTNYKKYKIGDPDNSWSNATAKINNITIYKTESGYTYGSKRGRKSVEGMLAINVTVKALKDIDILMNSATVSIPSINEQHDIETKDDWDELDKGMSKTGTVYIPIYKLKNINKIQSLRFKFDCELQNNQDADDYDHTYDMTVNLK</sequence>
<feature type="transmembrane region" description="Helical" evidence="1">
    <location>
        <begin position="6"/>
        <end position="29"/>
    </location>
</feature>
<gene>
    <name evidence="2" type="ORF">FC44_GL000068</name>
</gene>
<keyword evidence="1" id="KW-0812">Transmembrane</keyword>
<keyword evidence="1" id="KW-1133">Transmembrane helix</keyword>
<keyword evidence="1" id="KW-0472">Membrane</keyword>
<evidence type="ECO:0000313" key="3">
    <source>
        <dbReference type="Proteomes" id="UP000051735"/>
    </source>
</evidence>
<keyword evidence="3" id="KW-1185">Reference proteome</keyword>
<evidence type="ECO:0000313" key="2">
    <source>
        <dbReference type="EMBL" id="KRM32050.1"/>
    </source>
</evidence>
<protein>
    <submittedName>
        <fullName evidence="2">Uncharacterized protein</fullName>
    </submittedName>
</protein>
<comment type="caution">
    <text evidence="2">The sequence shown here is derived from an EMBL/GenBank/DDBJ whole genome shotgun (WGS) entry which is preliminary data.</text>
</comment>
<dbReference type="Proteomes" id="UP000051735">
    <property type="component" value="Unassembled WGS sequence"/>
</dbReference>
<reference evidence="2 3" key="1">
    <citation type="journal article" date="2015" name="Genome Announc.">
        <title>Expanding the biotechnology potential of lactobacilli through comparative genomics of 213 strains and associated genera.</title>
        <authorList>
            <person name="Sun Z."/>
            <person name="Harris H.M."/>
            <person name="McCann A."/>
            <person name="Guo C."/>
            <person name="Argimon S."/>
            <person name="Zhang W."/>
            <person name="Yang X."/>
            <person name="Jeffery I.B."/>
            <person name="Cooney J.C."/>
            <person name="Kagawa T.F."/>
            <person name="Liu W."/>
            <person name="Song Y."/>
            <person name="Salvetti E."/>
            <person name="Wrobel A."/>
            <person name="Rasinkangas P."/>
            <person name="Parkhill J."/>
            <person name="Rea M.C."/>
            <person name="O'Sullivan O."/>
            <person name="Ritari J."/>
            <person name="Douillard F.P."/>
            <person name="Paul Ross R."/>
            <person name="Yang R."/>
            <person name="Briner A.E."/>
            <person name="Felis G.E."/>
            <person name="de Vos W.M."/>
            <person name="Barrangou R."/>
            <person name="Klaenhammer T.R."/>
            <person name="Caufield P.W."/>
            <person name="Cui Y."/>
            <person name="Zhang H."/>
            <person name="O'Toole P.W."/>
        </authorList>
    </citation>
    <scope>NUCLEOTIDE SEQUENCE [LARGE SCALE GENOMIC DNA]</scope>
    <source>
        <strain evidence="2 3">DSM 6629</strain>
    </source>
</reference>
<organism evidence="2 3">
    <name type="scientific">Lactobacillus intestinalis DSM 6629</name>
    <dbReference type="NCBI Taxonomy" id="1423761"/>
    <lineage>
        <taxon>Bacteria</taxon>
        <taxon>Bacillati</taxon>
        <taxon>Bacillota</taxon>
        <taxon>Bacilli</taxon>
        <taxon>Lactobacillales</taxon>
        <taxon>Lactobacillaceae</taxon>
        <taxon>Lactobacillus</taxon>
    </lineage>
</organism>
<accession>A0ABR5PQ44</accession>
<dbReference type="EMBL" id="AZGN01000048">
    <property type="protein sequence ID" value="KRM32050.1"/>
    <property type="molecule type" value="Genomic_DNA"/>
</dbReference>
<evidence type="ECO:0000256" key="1">
    <source>
        <dbReference type="SAM" id="Phobius"/>
    </source>
</evidence>
<name>A0ABR5PQ44_9LACO</name>
<feature type="transmembrane region" description="Helical" evidence="1">
    <location>
        <begin position="49"/>
        <end position="67"/>
    </location>
</feature>
<proteinExistence type="predicted"/>